<dbReference type="STRING" id="477690.SAMN05216474_1941"/>
<dbReference type="PROSITE" id="PS00579">
    <property type="entry name" value="RIBOSOMAL_L29"/>
    <property type="match status" value="1"/>
</dbReference>
<name>A0A1I7A6M4_9FLAO</name>
<dbReference type="SUPFAM" id="SSF46561">
    <property type="entry name" value="Ribosomal protein L29 (L29p)"/>
    <property type="match status" value="1"/>
</dbReference>
<organism evidence="7 8">
    <name type="scientific">Lishizhenia tianjinensis</name>
    <dbReference type="NCBI Taxonomy" id="477690"/>
    <lineage>
        <taxon>Bacteria</taxon>
        <taxon>Pseudomonadati</taxon>
        <taxon>Bacteroidota</taxon>
        <taxon>Flavobacteriia</taxon>
        <taxon>Flavobacteriales</taxon>
        <taxon>Crocinitomicaceae</taxon>
        <taxon>Lishizhenia</taxon>
    </lineage>
</organism>
<evidence type="ECO:0000313" key="7">
    <source>
        <dbReference type="EMBL" id="SFT70562.1"/>
    </source>
</evidence>
<protein>
    <recommendedName>
        <fullName evidence="4 5">Large ribosomal subunit protein uL29</fullName>
    </recommendedName>
</protein>
<evidence type="ECO:0000256" key="6">
    <source>
        <dbReference type="SAM" id="Coils"/>
    </source>
</evidence>
<proteinExistence type="inferred from homology"/>
<evidence type="ECO:0000256" key="1">
    <source>
        <dbReference type="ARBA" id="ARBA00009254"/>
    </source>
</evidence>
<dbReference type="InterPro" id="IPR001854">
    <property type="entry name" value="Ribosomal_uL29"/>
</dbReference>
<keyword evidence="3 5" id="KW-0687">Ribonucleoprotein</keyword>
<dbReference type="InterPro" id="IPR018254">
    <property type="entry name" value="Ribosomal_uL29_CS"/>
</dbReference>
<dbReference type="GO" id="GO:0003735">
    <property type="term" value="F:structural constituent of ribosome"/>
    <property type="evidence" value="ECO:0007669"/>
    <property type="project" value="InterPro"/>
</dbReference>
<dbReference type="Proteomes" id="UP000236454">
    <property type="component" value="Unassembled WGS sequence"/>
</dbReference>
<keyword evidence="6" id="KW-0175">Coiled coil</keyword>
<evidence type="ECO:0000256" key="4">
    <source>
        <dbReference type="ARBA" id="ARBA00035204"/>
    </source>
</evidence>
<dbReference type="AlphaFoldDB" id="A0A1I7A6M4"/>
<dbReference type="Gene3D" id="1.10.287.310">
    <property type="match status" value="1"/>
</dbReference>
<dbReference type="GO" id="GO:0006412">
    <property type="term" value="P:translation"/>
    <property type="evidence" value="ECO:0007669"/>
    <property type="project" value="UniProtKB-UniRule"/>
</dbReference>
<dbReference type="OrthoDB" id="5296761at2"/>
<dbReference type="InterPro" id="IPR036049">
    <property type="entry name" value="Ribosomal_uL29_sf"/>
</dbReference>
<feature type="coiled-coil region" evidence="6">
    <location>
        <begin position="11"/>
        <end position="63"/>
    </location>
</feature>
<dbReference type="NCBIfam" id="TIGR00012">
    <property type="entry name" value="L29"/>
    <property type="match status" value="1"/>
</dbReference>
<dbReference type="GO" id="GO:1990904">
    <property type="term" value="C:ribonucleoprotein complex"/>
    <property type="evidence" value="ECO:0007669"/>
    <property type="project" value="UniProtKB-KW"/>
</dbReference>
<dbReference type="HAMAP" id="MF_00374">
    <property type="entry name" value="Ribosomal_uL29"/>
    <property type="match status" value="1"/>
</dbReference>
<evidence type="ECO:0000256" key="5">
    <source>
        <dbReference type="HAMAP-Rule" id="MF_00374"/>
    </source>
</evidence>
<reference evidence="7 8" key="1">
    <citation type="submission" date="2016-10" db="EMBL/GenBank/DDBJ databases">
        <authorList>
            <person name="de Groot N.N."/>
        </authorList>
    </citation>
    <scope>NUCLEOTIDE SEQUENCE [LARGE SCALE GENOMIC DNA]</scope>
    <source>
        <strain evidence="7 8">CGMCC 1.7005</strain>
    </source>
</reference>
<evidence type="ECO:0000256" key="2">
    <source>
        <dbReference type="ARBA" id="ARBA00022980"/>
    </source>
</evidence>
<dbReference type="RefSeq" id="WP_090248846.1">
    <property type="nucleotide sequence ID" value="NZ_FPAS01000002.1"/>
</dbReference>
<gene>
    <name evidence="5" type="primary">rpmC</name>
    <name evidence="7" type="ORF">SAMN05216474_1941</name>
</gene>
<keyword evidence="2 5" id="KW-0689">Ribosomal protein</keyword>
<dbReference type="EMBL" id="FPAS01000002">
    <property type="protein sequence ID" value="SFT70562.1"/>
    <property type="molecule type" value="Genomic_DNA"/>
</dbReference>
<sequence length="64" mass="7533">MKQEEINQLSVEDLKNRIEESMEKMAKLKLTHAVSPLENPLQIKDLRRSIARLNTEMTKRQKQA</sequence>
<evidence type="ECO:0000313" key="8">
    <source>
        <dbReference type="Proteomes" id="UP000236454"/>
    </source>
</evidence>
<accession>A0A1I7A6M4</accession>
<keyword evidence="8" id="KW-1185">Reference proteome</keyword>
<evidence type="ECO:0000256" key="3">
    <source>
        <dbReference type="ARBA" id="ARBA00023274"/>
    </source>
</evidence>
<dbReference type="GO" id="GO:0005840">
    <property type="term" value="C:ribosome"/>
    <property type="evidence" value="ECO:0007669"/>
    <property type="project" value="UniProtKB-KW"/>
</dbReference>
<comment type="similarity">
    <text evidence="1 5">Belongs to the universal ribosomal protein uL29 family.</text>
</comment>
<dbReference type="Pfam" id="PF00831">
    <property type="entry name" value="Ribosomal_L29"/>
    <property type="match status" value="1"/>
</dbReference>